<proteinExistence type="predicted"/>
<gene>
    <name evidence="1" type="primary">rhsD</name>
    <name evidence="1" type="ordered locus">CHU_3207</name>
</gene>
<reference evidence="1 2" key="1">
    <citation type="journal article" date="2007" name="Appl. Environ. Microbiol.">
        <title>Genome sequence of the cellulolytic gliding bacterium Cytophaga hutchinsonii.</title>
        <authorList>
            <person name="Xie G."/>
            <person name="Bruce D.C."/>
            <person name="Challacombe J.F."/>
            <person name="Chertkov O."/>
            <person name="Detter J.C."/>
            <person name="Gilna P."/>
            <person name="Han C.S."/>
            <person name="Lucas S."/>
            <person name="Misra M."/>
            <person name="Myers G.L."/>
            <person name="Richardson P."/>
            <person name="Tapia R."/>
            <person name="Thayer N."/>
            <person name="Thompson L.S."/>
            <person name="Brettin T.S."/>
            <person name="Henrissat B."/>
            <person name="Wilson D.B."/>
            <person name="McBride M.J."/>
        </authorList>
    </citation>
    <scope>NUCLEOTIDE SEQUENCE [LARGE SCALE GENOMIC DNA]</scope>
    <source>
        <strain evidence="2">ATCC 33406 / DSM 1761 / CIP 103989 / NBRC 15051 / NCIMB 9469 / D465</strain>
    </source>
</reference>
<protein>
    <recommendedName>
        <fullName evidence="3">Rhs family protein</fullName>
    </recommendedName>
</protein>
<dbReference type="Proteomes" id="UP000001822">
    <property type="component" value="Chromosome"/>
</dbReference>
<evidence type="ECO:0000313" key="2">
    <source>
        <dbReference type="Proteomes" id="UP000001822"/>
    </source>
</evidence>
<dbReference type="PANTHER" id="PTHR32305:SF15">
    <property type="entry name" value="PROTEIN RHSA-RELATED"/>
    <property type="match status" value="1"/>
</dbReference>
<name>A0A6N4SVP6_CYTH3</name>
<dbReference type="EMBL" id="CP000383">
    <property type="protein sequence ID" value="ABG60447.1"/>
    <property type="molecule type" value="Genomic_DNA"/>
</dbReference>
<dbReference type="InterPro" id="IPR022385">
    <property type="entry name" value="Rhs_assc_core"/>
</dbReference>
<evidence type="ECO:0000313" key="1">
    <source>
        <dbReference type="EMBL" id="ABG60447.1"/>
    </source>
</evidence>
<dbReference type="OrthoDB" id="976756at2"/>
<organism evidence="1 2">
    <name type="scientific">Cytophaga hutchinsonii (strain ATCC 33406 / DSM 1761 / CIP 103989 / NBRC 15051 / NCIMB 9469 / D465)</name>
    <dbReference type="NCBI Taxonomy" id="269798"/>
    <lineage>
        <taxon>Bacteria</taxon>
        <taxon>Pseudomonadati</taxon>
        <taxon>Bacteroidota</taxon>
        <taxon>Cytophagia</taxon>
        <taxon>Cytophagales</taxon>
        <taxon>Cytophagaceae</taxon>
        <taxon>Cytophaga</taxon>
    </lineage>
</organism>
<dbReference type="Gene3D" id="2.180.10.10">
    <property type="entry name" value="RHS repeat-associated core"/>
    <property type="match status" value="1"/>
</dbReference>
<sequence length="2513" mass="280748">MILMRTNFFISYLFFFLLSISSNAFETKYMVAMDKAAFGAVDNAIPKLKITDQFAGITPVTYTYKVNLKYTRSQLTDRINATAWNYGLTMVVKIKDGSGNVVGTSSAFTLNLNFKDASDAAGSIYEDVFWISNDFSYVSNPTAELYITAFPSGNTATVPSDIALELTQIQTVTDIFNPAAVVAFNKTSDNKTIYWEYSTGAQFYDLEWVYIDDYDAVTTFAQDADAFIAKEPVRISTALQTFNFHNTYSKGKIYFRVRGVKIDAVTNLVTNGVWNYNAATKIINTDDFEGYKNWQATTTFIENGRYKKSIVYADGSTRTRQSQTSMNSDKTVVISETKYDFEGRPVVNIMPFPYAASTSMNYVANTNVFNVALPTDHQKKAYDNPNKSLALSTASGASQYYSALNPFPAGATRTYTPDAQGYPYSQIIYTPDNTGRVSRQNTVGSAFKMELQANANIKDQHFVQNYYGTPSSTELYRMFGSNVGNAHHYTKNYTIDENGVISIQYQNGEGKVIASALNEKPTTNLSPVSDQYNQTALFDGGVSIHRLSDQNDVNTQGRFSISTDKIINLVSGQQYTFKYDLTSVLNSQNGACLTCGYTVEISVIGPDGRSILTDDTPQHDTIPYYSKELLPTATGCSAVTYPTVQLACTFNLLGEYIVSKKLYYNSAAVQTLNAISAASIPVQMVLDNVLYTDKNAFVSAYTDKKLIAANCGFTCNDNCENYKKSFAGKINPATGAMYTAAELATIKANCMTDCGNEVTNLQGSTADMRCKSYKQQMLDQLSPEGYYYTKLNWISGIYASVTYTPVNGVSPSLAVVTNPDSFNNVWASDMLSKHPEYCVYKNLCENTNSTYTTALNNRDQYDIYKFGSFDPVNGVTGWSDAAAKGFLRPINISAPSFTVPGLPAFNLGSIPTAQLDPFFTTGISVTNPLYNLRDTLLLFFKEGGIIDYNGNGSKADVLSAWEFASFYYLQGNIDGITGAMNLPLPALPSDYDVNRWNIFKGIYLTKKDAFIKKTILQSGCSAPNGFKDPTLESTVIRSQPEVINRQNLTDWAALQTIGTRGCSEEVNQKRALNYLSLLETTYLTIYPTISMPDINLLYYLFYKYLGRGCATDNPSGYIRCDQIATDSYLIRAQQILTGYGMSLNTICTSNAYVTCTSTTTGGTTHFYGPDPLYGALVDLINEYIQRHRNEIEIVTGDPDCDEPTASVFDDINSYTSGVYNSSIWNVKQFTKIAIVQHPAGYPYIGKVFVLLKDVNGVEYISFDKTLTLVRNAGVELNNLKALSNLQTIPFTIAPYSTSLSMDVVKMDNSKVKIELGYGYPQTVISCNNYYIYNKFFIVNKSTNVSLTNYYSDLTSVPTTTTVCQIDYTVTPDPDPCDPLATSKDPLWFPFCMQKEKDKCETEQRAIASIEANELWEDQLNTQLQGLLTVHYNKCFSTPFKENFYYETIELKQLYYTLYYYDQAGNLIQTVPPEGVRLLKKEAFNTKGEYLGVLQPTHGLLTKYKYNSQNQITYKITPDESGANHDIPSYTFYNDKGQPVLSQNAKQKVTNTFSCVSYDKLGRVTKVGDIVNTTLLANLLDRTKYDQNVINYWNADLFTAGNAPTDIVATTYDTPAGSDPAYTNRGRVTKISRALDLAKLNASNMDSYITYQYDVHGNVKTLVNALPMSSTAPGAILSFTMDYTYDLLSGSVKQVILDKGLPSQFIHKYTYDADNRLKTVKTSRNGLIWEEDARYQYYLHGPIARTELGEDRVQGIDYYSTLQGWIKGINTTTQQSTYFNGGNTYNNTGARDVGGDGAEGKNKYVAQDEYMMNLGFYKGDYVPVSTVLAQLGNGSGVHADNLWKMFNASATSLQGLYNGNIAFWINDRSMPNWSPLRDNAYVFKYDQLNRLTNAYYTEQYDYNYTTNELVWKNRELTNKYYDFRAKYDLNGNIKSMLRMSFTVMDTLAYNYSYATVGGTNMLEDNRLRYITDLVAPGTETYDIDDQTAGNYTYDNIGNLIGDVSEQIASITWNREGKVTALTRSTGSTKPDFIFKYDVNGRRIYKEVKGKTPAGALDNTKITRVYYAYDGTGNMLATYEGITTTYPIEFRQVDVSIYGSKRLGVYAHATPVTRTALVGGLMRNANFDKSTSQRRPAYTQYQLEDHLGNVRTVIAGLKFALDQNNDGTPDVYSAYVLTENDYYPFGMQIAGGYRRYSTNNYKFGYNGKPMDNEWNGDGAMYDYGFRIYDPRICKFLSVDPLSPSYPELTPYQFASNTPINSIDLDGLERLLSIIDEKSGVTLIAKVDINNPDYVNGSGDQFIGSMKLGYSYSQIVKNTYGSNISFLNKSELYIKIKADGSYKAYANYENSAAERTFVRAEQFFYHNMKGAEVGGIGISGKASWQVNSLGVRGEWYQNKLGEQGLNFELDYSRAGTISYGAKLGDIAKLRYSWTSYVPSLEANAYLFIKKTPYTAGKSIANYWEGSGTIPIAGGTNLKFEGNSTGTYRFGLNWSTGEQRANLKAGYTTKTTYRWTW</sequence>
<dbReference type="PANTHER" id="PTHR32305">
    <property type="match status" value="1"/>
</dbReference>
<evidence type="ECO:0008006" key="3">
    <source>
        <dbReference type="Google" id="ProtNLM"/>
    </source>
</evidence>
<dbReference type="KEGG" id="chu:CHU_3207"/>
<keyword evidence="2" id="KW-1185">Reference proteome</keyword>
<accession>A0A6N4SVP6</accession>
<dbReference type="InterPro" id="IPR050708">
    <property type="entry name" value="T6SS_VgrG/RHS"/>
</dbReference>
<dbReference type="NCBIfam" id="TIGR03696">
    <property type="entry name" value="Rhs_assc_core"/>
    <property type="match status" value="1"/>
</dbReference>